<evidence type="ECO:0000256" key="7">
    <source>
        <dbReference type="ARBA" id="ARBA00023237"/>
    </source>
</evidence>
<comment type="subcellular location">
    <subcellularLocation>
        <location evidence="1">Cell outer membrane</location>
    </subcellularLocation>
</comment>
<dbReference type="GO" id="GO:0009279">
    <property type="term" value="C:cell outer membrane"/>
    <property type="evidence" value="ECO:0007669"/>
    <property type="project" value="UniProtKB-SubCell"/>
</dbReference>
<dbReference type="InterPro" id="IPR003423">
    <property type="entry name" value="OMP_efflux"/>
</dbReference>
<evidence type="ECO:0000256" key="4">
    <source>
        <dbReference type="ARBA" id="ARBA00022452"/>
    </source>
</evidence>
<evidence type="ECO:0000256" key="3">
    <source>
        <dbReference type="ARBA" id="ARBA00022448"/>
    </source>
</evidence>
<dbReference type="KEGG" id="cbae:COR50_11960"/>
<comment type="similarity">
    <text evidence="2">Belongs to the outer membrane factor (OMF) (TC 1.B.17) family.</text>
</comment>
<dbReference type="EMBL" id="CP023777">
    <property type="protein sequence ID" value="ATL47820.1"/>
    <property type="molecule type" value="Genomic_DNA"/>
</dbReference>
<dbReference type="OrthoDB" id="1271612at2"/>
<dbReference type="GO" id="GO:0015288">
    <property type="term" value="F:porin activity"/>
    <property type="evidence" value="ECO:0007669"/>
    <property type="project" value="TreeGrafter"/>
</dbReference>
<dbReference type="Proteomes" id="UP000220133">
    <property type="component" value="Chromosome"/>
</dbReference>
<keyword evidence="4" id="KW-1134">Transmembrane beta strand</keyword>
<keyword evidence="5" id="KW-0812">Transmembrane</keyword>
<dbReference type="Gene3D" id="1.20.1600.10">
    <property type="entry name" value="Outer membrane efflux proteins (OEP)"/>
    <property type="match status" value="1"/>
</dbReference>
<dbReference type="RefSeq" id="WP_098194197.1">
    <property type="nucleotide sequence ID" value="NZ_CP023777.1"/>
</dbReference>
<dbReference type="AlphaFoldDB" id="A0A291QV49"/>
<dbReference type="SUPFAM" id="SSF56954">
    <property type="entry name" value="Outer membrane efflux proteins (OEP)"/>
    <property type="match status" value="1"/>
</dbReference>
<dbReference type="Pfam" id="PF02321">
    <property type="entry name" value="OEP"/>
    <property type="match status" value="1"/>
</dbReference>
<dbReference type="PANTHER" id="PTHR30026:SF20">
    <property type="entry name" value="OUTER MEMBRANE PROTEIN TOLC"/>
    <property type="match status" value="1"/>
</dbReference>
<evidence type="ECO:0000256" key="5">
    <source>
        <dbReference type="ARBA" id="ARBA00022692"/>
    </source>
</evidence>
<keyword evidence="9" id="KW-1185">Reference proteome</keyword>
<organism evidence="8 9">
    <name type="scientific">Chitinophaga caeni</name>
    <dbReference type="NCBI Taxonomy" id="2029983"/>
    <lineage>
        <taxon>Bacteria</taxon>
        <taxon>Pseudomonadati</taxon>
        <taxon>Bacteroidota</taxon>
        <taxon>Chitinophagia</taxon>
        <taxon>Chitinophagales</taxon>
        <taxon>Chitinophagaceae</taxon>
        <taxon>Chitinophaga</taxon>
    </lineage>
</organism>
<keyword evidence="7" id="KW-0998">Cell outer membrane</keyword>
<dbReference type="GO" id="GO:1990281">
    <property type="term" value="C:efflux pump complex"/>
    <property type="evidence" value="ECO:0007669"/>
    <property type="project" value="TreeGrafter"/>
</dbReference>
<reference evidence="8 9" key="1">
    <citation type="submission" date="2017-10" db="EMBL/GenBank/DDBJ databases">
        <title>Paenichitinophaga pekingensis gen. nov., sp. nov., isolated from activated sludge.</title>
        <authorList>
            <person name="Jin D."/>
            <person name="Kong X."/>
            <person name="Deng Y."/>
            <person name="Bai Z."/>
        </authorList>
    </citation>
    <scope>NUCLEOTIDE SEQUENCE [LARGE SCALE GENOMIC DNA]</scope>
    <source>
        <strain evidence="8 9">13</strain>
    </source>
</reference>
<dbReference type="PANTHER" id="PTHR30026">
    <property type="entry name" value="OUTER MEMBRANE PROTEIN TOLC"/>
    <property type="match status" value="1"/>
</dbReference>
<evidence type="ECO:0000256" key="1">
    <source>
        <dbReference type="ARBA" id="ARBA00004442"/>
    </source>
</evidence>
<evidence type="ECO:0000313" key="8">
    <source>
        <dbReference type="EMBL" id="ATL47820.1"/>
    </source>
</evidence>
<accession>A0A291QV49</accession>
<dbReference type="InterPro" id="IPR051906">
    <property type="entry name" value="TolC-like"/>
</dbReference>
<proteinExistence type="inferred from homology"/>
<evidence type="ECO:0000256" key="2">
    <source>
        <dbReference type="ARBA" id="ARBA00007613"/>
    </source>
</evidence>
<gene>
    <name evidence="8" type="ORF">COR50_11960</name>
</gene>
<evidence type="ECO:0000313" key="9">
    <source>
        <dbReference type="Proteomes" id="UP000220133"/>
    </source>
</evidence>
<sequence>MGKSIFYINKIIYLFALCIIHSTVKAQAPVKHISVQEAISLSMDINKHIRNARLQTGIAKTKAGQLADEKVPEVGFHGNYMRLGNLVQYDRGLKDPVTYKTIHDKVDFTMEAKLPIYKGGKIQQMIKKGAQEVDLSVLKTAQTERQVRLQIHELYLDIYKLMEMQRLVEEHIKEEQTRLEQVKSLKNNGLVTKNEILRAQLQLSEQQMNLLSVKNDIEISLHQLQLWLELDENTAVTIDTPGLVKAAFSRASVNKNLQLSYGQQDDIKILKQEKSILETERKIIKGNILPTVDLVGSYGLNYPNYYFFPPDPNWYHLGMAGVDINFSITKLFTNKKKVKMAAQELSLQDLRIEIAKEQVSQQVHTAVTKYNEYIDKIDITEHAIRQATENYRIVKQKYLNQLALITDMIDADNELLAAQFNASSTRIETQKKWYELQYITGSL</sequence>
<keyword evidence="6" id="KW-0472">Membrane</keyword>
<dbReference type="GO" id="GO:0015562">
    <property type="term" value="F:efflux transmembrane transporter activity"/>
    <property type="evidence" value="ECO:0007669"/>
    <property type="project" value="InterPro"/>
</dbReference>
<keyword evidence="3" id="KW-0813">Transport</keyword>
<protein>
    <submittedName>
        <fullName evidence="8">Transporter</fullName>
    </submittedName>
</protein>
<name>A0A291QV49_9BACT</name>
<evidence type="ECO:0000256" key="6">
    <source>
        <dbReference type="ARBA" id="ARBA00023136"/>
    </source>
</evidence>